<reference evidence="1 2" key="1">
    <citation type="submission" date="2018-05" db="EMBL/GenBank/DDBJ databases">
        <title>Chitinophaga sp. K3CV102501T nov., isolated from isolated from a monsoon evergreen broad-leaved forest soil.</title>
        <authorList>
            <person name="Lv Y."/>
        </authorList>
    </citation>
    <scope>NUCLEOTIDE SEQUENCE [LARGE SCALE GENOMIC DNA]</scope>
    <source>
        <strain evidence="1 2">GDMCC 1.1325</strain>
    </source>
</reference>
<dbReference type="InterPro" id="IPR040442">
    <property type="entry name" value="Pyrv_kinase-like_dom_sf"/>
</dbReference>
<comment type="caution">
    <text evidence="1">The sequence shown here is derived from an EMBL/GenBank/DDBJ whole genome shotgun (WGS) entry which is preliminary data.</text>
</comment>
<dbReference type="GO" id="GO:0016829">
    <property type="term" value="F:lyase activity"/>
    <property type="evidence" value="ECO:0007669"/>
    <property type="project" value="UniProtKB-KW"/>
</dbReference>
<keyword evidence="1" id="KW-0670">Pyruvate</keyword>
<keyword evidence="2" id="KW-1185">Reference proteome</keyword>
<dbReference type="InterPro" id="IPR015813">
    <property type="entry name" value="Pyrv/PenolPyrv_kinase-like_dom"/>
</dbReference>
<sequence length="255" mass="27593">MSVFEKFKSLHHQDTPLLLGNAWNVASARTMQEKGLKAIATSSSAIADTLGYADGENISFSELFHVVRRIVQCVDVPVSADIETGYSNSTEGLLANIDLLVEAGVVGVNLEDSSASASRTLLPAEDFVSKLTAIKEHLAKKGKQLFINARTDTFLLDVPGKLEETFKRARLYEEAGADSLFVPFIKEPADIRAVVGATALPLNVMSMKELPAFSELAALGVKRISMGGSVYWAQKRALGARLEQIVEDGSFITLF</sequence>
<dbReference type="CDD" id="cd00377">
    <property type="entry name" value="ICL_PEPM"/>
    <property type="match status" value="1"/>
</dbReference>
<dbReference type="PANTHER" id="PTHR42905:SF16">
    <property type="entry name" value="CARBOXYPHOSPHONOENOLPYRUVATE PHOSPHONOMUTASE-LIKE PROTEIN (AFU_ORTHOLOGUE AFUA_5G07230)"/>
    <property type="match status" value="1"/>
</dbReference>
<protein>
    <submittedName>
        <fullName evidence="1">Isocitrate lyase/phosphoenolpyruvate mutase family protein</fullName>
    </submittedName>
</protein>
<proteinExistence type="predicted"/>
<dbReference type="Pfam" id="PF13714">
    <property type="entry name" value="PEP_mutase"/>
    <property type="match status" value="1"/>
</dbReference>
<keyword evidence="1" id="KW-0456">Lyase</keyword>
<name>A0A365XXM2_9BACT</name>
<dbReference type="AlphaFoldDB" id="A0A365XXM2"/>
<dbReference type="Gene3D" id="3.20.20.60">
    <property type="entry name" value="Phosphoenolpyruvate-binding domains"/>
    <property type="match status" value="1"/>
</dbReference>
<accession>A0A365XXM2</accession>
<dbReference type="RefSeq" id="WP_113613673.1">
    <property type="nucleotide sequence ID" value="NZ_QFFJ01000001.1"/>
</dbReference>
<evidence type="ECO:0000313" key="2">
    <source>
        <dbReference type="Proteomes" id="UP000253410"/>
    </source>
</evidence>
<gene>
    <name evidence="1" type="ORF">DF182_00165</name>
</gene>
<dbReference type="EMBL" id="QFFJ01000001">
    <property type="protein sequence ID" value="RBL91073.1"/>
    <property type="molecule type" value="Genomic_DNA"/>
</dbReference>
<dbReference type="InterPro" id="IPR039556">
    <property type="entry name" value="ICL/PEPM"/>
</dbReference>
<dbReference type="PANTHER" id="PTHR42905">
    <property type="entry name" value="PHOSPHOENOLPYRUVATE CARBOXYLASE"/>
    <property type="match status" value="1"/>
</dbReference>
<organism evidence="1 2">
    <name type="scientific">Chitinophaga flava</name>
    <dbReference type="NCBI Taxonomy" id="2259036"/>
    <lineage>
        <taxon>Bacteria</taxon>
        <taxon>Pseudomonadati</taxon>
        <taxon>Bacteroidota</taxon>
        <taxon>Chitinophagia</taxon>
        <taxon>Chitinophagales</taxon>
        <taxon>Chitinophagaceae</taxon>
        <taxon>Chitinophaga</taxon>
    </lineage>
</organism>
<dbReference type="OrthoDB" id="9780430at2"/>
<evidence type="ECO:0000313" key="1">
    <source>
        <dbReference type="EMBL" id="RBL91073.1"/>
    </source>
</evidence>
<dbReference type="SUPFAM" id="SSF51621">
    <property type="entry name" value="Phosphoenolpyruvate/pyruvate domain"/>
    <property type="match status" value="1"/>
</dbReference>
<dbReference type="Proteomes" id="UP000253410">
    <property type="component" value="Unassembled WGS sequence"/>
</dbReference>